<accession>A0A8B8M496</accession>
<keyword evidence="4" id="KW-1185">Reference proteome</keyword>
<feature type="coiled-coil region" evidence="1">
    <location>
        <begin position="389"/>
        <end position="423"/>
    </location>
</feature>
<dbReference type="AlphaFoldDB" id="A0A8B8M496"/>
<keyword evidence="1" id="KW-0175">Coiled coil</keyword>
<feature type="domain" description="DUF7081" evidence="3">
    <location>
        <begin position="42"/>
        <end position="133"/>
    </location>
</feature>
<gene>
    <name evidence="5" type="primary">LOC113870141</name>
</gene>
<evidence type="ECO:0000256" key="1">
    <source>
        <dbReference type="SAM" id="Coils"/>
    </source>
</evidence>
<dbReference type="PANTHER" id="PTHR33345">
    <property type="entry name" value="ADAPTER PROTEIN, PUTATIVE-RELATED"/>
    <property type="match status" value="1"/>
</dbReference>
<reference evidence="4" key="1">
    <citation type="journal article" date="2019" name="Toxins">
        <title>Detection of Abrin-Like and Prepropulchellin-Like Toxin Genes and Transcripts Using Whole Genome Sequencing and Full-Length Transcript Sequencing of Abrus precatorius.</title>
        <authorList>
            <person name="Hovde B.T."/>
            <person name="Daligault H.E."/>
            <person name="Hanschen E.R."/>
            <person name="Kunde Y.A."/>
            <person name="Johnson M.B."/>
            <person name="Starkenburg S.R."/>
            <person name="Johnson S.L."/>
        </authorList>
    </citation>
    <scope>NUCLEOTIDE SEQUENCE [LARGE SCALE GENOMIC DNA]</scope>
</reference>
<evidence type="ECO:0000256" key="2">
    <source>
        <dbReference type="SAM" id="MobiDB-lite"/>
    </source>
</evidence>
<evidence type="ECO:0000313" key="5">
    <source>
        <dbReference type="RefSeq" id="XP_027362542.1"/>
    </source>
</evidence>
<dbReference type="RefSeq" id="XP_027362542.1">
    <property type="nucleotide sequence ID" value="XM_027506741.1"/>
</dbReference>
<evidence type="ECO:0000313" key="4">
    <source>
        <dbReference type="Proteomes" id="UP000694853"/>
    </source>
</evidence>
<dbReference type="OrthoDB" id="1670580at2759"/>
<dbReference type="Proteomes" id="UP000694853">
    <property type="component" value="Unplaced"/>
</dbReference>
<dbReference type="KEGG" id="aprc:113870141"/>
<name>A0A8B8M496_ABRPR</name>
<dbReference type="Pfam" id="PF23299">
    <property type="entry name" value="DUF7081"/>
    <property type="match status" value="1"/>
</dbReference>
<feature type="region of interest" description="Disordered" evidence="2">
    <location>
        <begin position="219"/>
        <end position="243"/>
    </location>
</feature>
<dbReference type="PANTHER" id="PTHR33345:SF4">
    <property type="entry name" value="MBD DOMAIN-CONTAINING PROTEIN"/>
    <property type="match status" value="1"/>
</dbReference>
<proteinExistence type="predicted"/>
<reference evidence="5" key="2">
    <citation type="submission" date="2025-08" db="UniProtKB">
        <authorList>
            <consortium name="RefSeq"/>
        </authorList>
    </citation>
    <scope>IDENTIFICATION</scope>
    <source>
        <tissue evidence="5">Young leaves</tissue>
    </source>
</reference>
<organism evidence="4 5">
    <name type="scientific">Abrus precatorius</name>
    <name type="common">Indian licorice</name>
    <name type="synonym">Glycine abrus</name>
    <dbReference type="NCBI Taxonomy" id="3816"/>
    <lineage>
        <taxon>Eukaryota</taxon>
        <taxon>Viridiplantae</taxon>
        <taxon>Streptophyta</taxon>
        <taxon>Embryophyta</taxon>
        <taxon>Tracheophyta</taxon>
        <taxon>Spermatophyta</taxon>
        <taxon>Magnoliopsida</taxon>
        <taxon>eudicotyledons</taxon>
        <taxon>Gunneridae</taxon>
        <taxon>Pentapetalae</taxon>
        <taxon>rosids</taxon>
        <taxon>fabids</taxon>
        <taxon>Fabales</taxon>
        <taxon>Fabaceae</taxon>
        <taxon>Papilionoideae</taxon>
        <taxon>50 kb inversion clade</taxon>
        <taxon>NPAAA clade</taxon>
        <taxon>indigoferoid/millettioid clade</taxon>
        <taxon>Abreae</taxon>
        <taxon>Abrus</taxon>
    </lineage>
</organism>
<protein>
    <submittedName>
        <fullName evidence="5">Uncharacterized protein LOC113870141</fullName>
    </submittedName>
</protein>
<evidence type="ECO:0000259" key="3">
    <source>
        <dbReference type="Pfam" id="PF23299"/>
    </source>
</evidence>
<dbReference type="GeneID" id="113870141"/>
<feature type="compositionally biased region" description="Polar residues" evidence="2">
    <location>
        <begin position="227"/>
        <end position="243"/>
    </location>
</feature>
<dbReference type="InterPro" id="IPR055508">
    <property type="entry name" value="DUF7081"/>
</dbReference>
<feature type="region of interest" description="Disordered" evidence="2">
    <location>
        <begin position="138"/>
        <end position="166"/>
    </location>
</feature>
<feature type="region of interest" description="Disordered" evidence="2">
    <location>
        <begin position="1"/>
        <end position="42"/>
    </location>
</feature>
<sequence>MPLPNTPTRGQRAKESPENDAPIETSAGKNVAMTEKTSILPPVSPFSTGEGLPYAPEGWPNPDDVWTWKVGRRTTKSGHFHDRYLYLPKSLLTPARKAACFQSKLEVMRYLESNFPNMELEAFFALFSWQIPSTELSPTKAVPPSSITRPVKSLETREDTKEEIGTQRKLKRKAQYCIQPTRKSFRLGNVCPRLPHVVQDAIEIIDLCYLDEESEIESAEDLKNNSDSELYQTSHNSNGQPENSFVAVCNVGDSKEGSGMQTASEKHPNVTSLENFDDYLDTLEDLLVVPPTETSQSDPVIHATTLDNEMMECCKEKLSSFLAMDFPSLASCNNVVEVATLASQIRKDPSLSVDQLAKLKLVEQIPLVSEAFLEAKGNIEEADKFFADLEAKTLEVPILKNKYNDLKDQVAHTEAEIDKISIAIQEIDDQISQLHSKRNEISSAFETKQKRKAELTSRQTMVASSIPTIVHEIQLGLSEKSKWELKKANSAQRVAEIHEKFITLRDTTF</sequence>
<feature type="compositionally biased region" description="Basic and acidic residues" evidence="2">
    <location>
        <begin position="152"/>
        <end position="166"/>
    </location>
</feature>